<gene>
    <name evidence="1" type="ORF">PR048_027058</name>
</gene>
<comment type="caution">
    <text evidence="1">The sequence shown here is derived from an EMBL/GenBank/DDBJ whole genome shotgun (WGS) entry which is preliminary data.</text>
</comment>
<reference evidence="1 2" key="1">
    <citation type="submission" date="2023-02" db="EMBL/GenBank/DDBJ databases">
        <title>LHISI_Scaffold_Assembly.</title>
        <authorList>
            <person name="Stuart O.P."/>
            <person name="Cleave R."/>
            <person name="Magrath M.J.L."/>
            <person name="Mikheyev A.S."/>
        </authorList>
    </citation>
    <scope>NUCLEOTIDE SEQUENCE [LARGE SCALE GENOMIC DNA]</scope>
    <source>
        <strain evidence="1">Daus_M_001</strain>
        <tissue evidence="1">Leg muscle</tissue>
    </source>
</reference>
<evidence type="ECO:0000313" key="2">
    <source>
        <dbReference type="Proteomes" id="UP001159363"/>
    </source>
</evidence>
<accession>A0ABQ9GED1</accession>
<evidence type="ECO:0000313" key="1">
    <source>
        <dbReference type="EMBL" id="KAJ8870759.1"/>
    </source>
</evidence>
<keyword evidence="2" id="KW-1185">Reference proteome</keyword>
<organism evidence="1 2">
    <name type="scientific">Dryococelus australis</name>
    <dbReference type="NCBI Taxonomy" id="614101"/>
    <lineage>
        <taxon>Eukaryota</taxon>
        <taxon>Metazoa</taxon>
        <taxon>Ecdysozoa</taxon>
        <taxon>Arthropoda</taxon>
        <taxon>Hexapoda</taxon>
        <taxon>Insecta</taxon>
        <taxon>Pterygota</taxon>
        <taxon>Neoptera</taxon>
        <taxon>Polyneoptera</taxon>
        <taxon>Phasmatodea</taxon>
        <taxon>Verophasmatodea</taxon>
        <taxon>Anareolatae</taxon>
        <taxon>Phasmatidae</taxon>
        <taxon>Eurycanthinae</taxon>
        <taxon>Dryococelus</taxon>
    </lineage>
</organism>
<dbReference type="Proteomes" id="UP001159363">
    <property type="component" value="Chromosome 11"/>
</dbReference>
<name>A0ABQ9GED1_9NEOP</name>
<dbReference type="EMBL" id="JARBHB010000012">
    <property type="protein sequence ID" value="KAJ8870759.1"/>
    <property type="molecule type" value="Genomic_DNA"/>
</dbReference>
<proteinExistence type="predicted"/>
<sequence>MKYLFPELDIESNQWNIYFNGIYMSMTNLVQKHSLENMETEKAVPTLTEETPKEQEEFHWEVISALAAAKPPEKNLFREKLKEKSNYTE</sequence>
<protein>
    <submittedName>
        <fullName evidence="1">Uncharacterized protein</fullName>
    </submittedName>
</protein>